<dbReference type="SUPFAM" id="SSF81383">
    <property type="entry name" value="F-box domain"/>
    <property type="match status" value="1"/>
</dbReference>
<accession>A0A443N1I9</accession>
<proteinExistence type="predicted"/>
<dbReference type="CDD" id="cd09917">
    <property type="entry name" value="F-box_SF"/>
    <property type="match status" value="1"/>
</dbReference>
<dbReference type="OrthoDB" id="1164643at2759"/>
<dbReference type="Pfam" id="PF00646">
    <property type="entry name" value="F-box"/>
    <property type="match status" value="1"/>
</dbReference>
<name>A0A443N1I9_9MAGN</name>
<dbReference type="InterPro" id="IPR001810">
    <property type="entry name" value="F-box_dom"/>
</dbReference>
<evidence type="ECO:0000313" key="3">
    <source>
        <dbReference type="Proteomes" id="UP000283530"/>
    </source>
</evidence>
<keyword evidence="3" id="KW-1185">Reference proteome</keyword>
<dbReference type="Gene3D" id="1.20.1280.50">
    <property type="match status" value="1"/>
</dbReference>
<organism evidence="2 3">
    <name type="scientific">Cinnamomum micranthum f. kanehirae</name>
    <dbReference type="NCBI Taxonomy" id="337451"/>
    <lineage>
        <taxon>Eukaryota</taxon>
        <taxon>Viridiplantae</taxon>
        <taxon>Streptophyta</taxon>
        <taxon>Embryophyta</taxon>
        <taxon>Tracheophyta</taxon>
        <taxon>Spermatophyta</taxon>
        <taxon>Magnoliopsida</taxon>
        <taxon>Magnoliidae</taxon>
        <taxon>Laurales</taxon>
        <taxon>Lauraceae</taxon>
        <taxon>Cinnamomum</taxon>
    </lineage>
</organism>
<gene>
    <name evidence="2" type="ORF">CKAN_00060700</name>
</gene>
<dbReference type="EMBL" id="QPKB01000001">
    <property type="protein sequence ID" value="RWR72389.1"/>
    <property type="molecule type" value="Genomic_DNA"/>
</dbReference>
<dbReference type="Proteomes" id="UP000283530">
    <property type="component" value="Unassembled WGS sequence"/>
</dbReference>
<sequence>MTRQEKWRARKGVEIAGWKRSWVARDVGIYGNVKRRRTEEEDKRIRVRTGSSKAEEITRAEAAAAAAMTPHKPMAGGNIFFMDDKEIIIVEKKTLAQDTWRKRTHGVLKNVQWSDLPMDLLMLVTERLTPADHVRMSITCKSWQCTAPSILFSKIPVLLFIKNHTSNFFDPSSKKKHLARLGLRIVG</sequence>
<dbReference type="AlphaFoldDB" id="A0A443N1I9"/>
<comment type="caution">
    <text evidence="2">The sequence shown here is derived from an EMBL/GenBank/DDBJ whole genome shotgun (WGS) entry which is preliminary data.</text>
</comment>
<evidence type="ECO:0000313" key="2">
    <source>
        <dbReference type="EMBL" id="RWR72389.1"/>
    </source>
</evidence>
<reference evidence="2 3" key="1">
    <citation type="journal article" date="2019" name="Nat. Plants">
        <title>Stout camphor tree genome fills gaps in understanding of flowering plant genome evolution.</title>
        <authorList>
            <person name="Chaw S.M."/>
            <person name="Liu Y.C."/>
            <person name="Wu Y.W."/>
            <person name="Wang H.Y."/>
            <person name="Lin C.I."/>
            <person name="Wu C.S."/>
            <person name="Ke H.M."/>
            <person name="Chang L.Y."/>
            <person name="Hsu C.Y."/>
            <person name="Yang H.T."/>
            <person name="Sudianto E."/>
            <person name="Hsu M.H."/>
            <person name="Wu K.P."/>
            <person name="Wang L.N."/>
            <person name="Leebens-Mack J.H."/>
            <person name="Tsai I.J."/>
        </authorList>
    </citation>
    <scope>NUCLEOTIDE SEQUENCE [LARGE SCALE GENOMIC DNA]</scope>
    <source>
        <strain evidence="3">cv. Chaw 1501</strain>
        <tissue evidence="2">Young leaves</tissue>
    </source>
</reference>
<protein>
    <recommendedName>
        <fullName evidence="1">F-box domain-containing protein</fullName>
    </recommendedName>
</protein>
<dbReference type="InterPro" id="IPR036047">
    <property type="entry name" value="F-box-like_dom_sf"/>
</dbReference>
<feature type="domain" description="F-box" evidence="1">
    <location>
        <begin position="113"/>
        <end position="145"/>
    </location>
</feature>
<evidence type="ECO:0000259" key="1">
    <source>
        <dbReference type="Pfam" id="PF00646"/>
    </source>
</evidence>